<dbReference type="Gene3D" id="2.60.120.260">
    <property type="entry name" value="Galactose-binding domain-like"/>
    <property type="match status" value="1"/>
</dbReference>
<dbReference type="KEGG" id="mcos:GM418_28235"/>
<dbReference type="InterPro" id="IPR006101">
    <property type="entry name" value="Glyco_hydro_2"/>
</dbReference>
<dbReference type="Gene3D" id="2.60.40.10">
    <property type="entry name" value="Immunoglobulins"/>
    <property type="match status" value="2"/>
</dbReference>
<evidence type="ECO:0000256" key="7">
    <source>
        <dbReference type="ARBA" id="ARBA00022837"/>
    </source>
</evidence>
<dbReference type="GO" id="GO:0009341">
    <property type="term" value="C:beta-galactosidase complex"/>
    <property type="evidence" value="ECO:0007669"/>
    <property type="project" value="TreeGrafter"/>
</dbReference>
<dbReference type="InterPro" id="IPR014718">
    <property type="entry name" value="GH-type_carb-bd"/>
</dbReference>
<dbReference type="Gene3D" id="2.70.98.10">
    <property type="match status" value="1"/>
</dbReference>
<accession>A0A6I6JW80</accession>
<dbReference type="SUPFAM" id="SSF49785">
    <property type="entry name" value="Galactose-binding domain-like"/>
    <property type="match status" value="1"/>
</dbReference>
<evidence type="ECO:0000256" key="3">
    <source>
        <dbReference type="ARBA" id="ARBA00007401"/>
    </source>
</evidence>
<evidence type="ECO:0000256" key="6">
    <source>
        <dbReference type="ARBA" id="ARBA00022801"/>
    </source>
</evidence>
<evidence type="ECO:0000313" key="14">
    <source>
        <dbReference type="EMBL" id="QGY47415.1"/>
    </source>
</evidence>
<evidence type="ECO:0000259" key="13">
    <source>
        <dbReference type="Pfam" id="PF02837"/>
    </source>
</evidence>
<evidence type="ECO:0000313" key="15">
    <source>
        <dbReference type="Proteomes" id="UP000428260"/>
    </source>
</evidence>
<keyword evidence="7" id="KW-0106">Calcium</keyword>
<evidence type="ECO:0000256" key="8">
    <source>
        <dbReference type="ARBA" id="ARBA00023295"/>
    </source>
</evidence>
<dbReference type="InterPro" id="IPR006102">
    <property type="entry name" value="Ig-like_GH2"/>
</dbReference>
<evidence type="ECO:0000256" key="10">
    <source>
        <dbReference type="SAM" id="SignalP"/>
    </source>
</evidence>
<dbReference type="PANTHER" id="PTHR46323">
    <property type="entry name" value="BETA-GALACTOSIDASE"/>
    <property type="match status" value="1"/>
</dbReference>
<name>A0A6I6JW80_9BACT</name>
<dbReference type="InterPro" id="IPR017853">
    <property type="entry name" value="GH"/>
</dbReference>
<dbReference type="AlphaFoldDB" id="A0A6I6JW80"/>
<dbReference type="PANTHER" id="PTHR46323:SF2">
    <property type="entry name" value="BETA-GALACTOSIDASE"/>
    <property type="match status" value="1"/>
</dbReference>
<feature type="domain" description="Glycoside hydrolase family 2 catalytic" evidence="12">
    <location>
        <begin position="301"/>
        <end position="519"/>
    </location>
</feature>
<comment type="catalytic activity">
    <reaction evidence="1 9">
        <text>Hydrolysis of terminal non-reducing beta-D-galactose residues in beta-D-galactosides.</text>
        <dbReference type="EC" id="3.2.1.23"/>
    </reaction>
</comment>
<dbReference type="Pfam" id="PF02837">
    <property type="entry name" value="Glyco_hydro_2_N"/>
    <property type="match status" value="1"/>
</dbReference>
<dbReference type="PROSITE" id="PS00719">
    <property type="entry name" value="GLYCOSYL_HYDROL_F2_1"/>
    <property type="match status" value="1"/>
</dbReference>
<comment type="cofactor">
    <cofactor evidence="2">
        <name>Ca(2+)</name>
        <dbReference type="ChEBI" id="CHEBI:29108"/>
    </cofactor>
</comment>
<comment type="subunit">
    <text evidence="4">Monomer.</text>
</comment>
<dbReference type="SUPFAM" id="SSF51445">
    <property type="entry name" value="(Trans)glycosidases"/>
    <property type="match status" value="1"/>
</dbReference>
<dbReference type="Pfam" id="PF00703">
    <property type="entry name" value="Glyco_hydro_2"/>
    <property type="match status" value="1"/>
</dbReference>
<evidence type="ECO:0000256" key="5">
    <source>
        <dbReference type="ARBA" id="ARBA00012756"/>
    </source>
</evidence>
<evidence type="ECO:0000256" key="1">
    <source>
        <dbReference type="ARBA" id="ARBA00001412"/>
    </source>
</evidence>
<comment type="similarity">
    <text evidence="3 9">Belongs to the glycosyl hydrolase 2 family.</text>
</comment>
<dbReference type="InterPro" id="IPR023230">
    <property type="entry name" value="Glyco_hydro_2_CS"/>
</dbReference>
<dbReference type="InterPro" id="IPR006104">
    <property type="entry name" value="Glyco_hydro_2_N"/>
</dbReference>
<dbReference type="InterPro" id="IPR008979">
    <property type="entry name" value="Galactose-bd-like_sf"/>
</dbReference>
<dbReference type="GO" id="GO:0030246">
    <property type="term" value="F:carbohydrate binding"/>
    <property type="evidence" value="ECO:0007669"/>
    <property type="project" value="InterPro"/>
</dbReference>
<dbReference type="SUPFAM" id="SSF74650">
    <property type="entry name" value="Galactose mutarotase-like"/>
    <property type="match status" value="1"/>
</dbReference>
<reference evidence="14 15" key="1">
    <citation type="submission" date="2019-11" db="EMBL/GenBank/DDBJ databases">
        <authorList>
            <person name="Zheng R.K."/>
            <person name="Sun C.M."/>
        </authorList>
    </citation>
    <scope>NUCLEOTIDE SEQUENCE [LARGE SCALE GENOMIC DNA]</scope>
    <source>
        <strain evidence="14 15">WC007</strain>
    </source>
</reference>
<gene>
    <name evidence="14" type="ORF">GM418_28235</name>
</gene>
<feature type="domain" description="Glycosyl hydrolases family 2 sugar binding" evidence="13">
    <location>
        <begin position="58"/>
        <end position="198"/>
    </location>
</feature>
<dbReference type="EMBL" id="CP046401">
    <property type="protein sequence ID" value="QGY47415.1"/>
    <property type="molecule type" value="Genomic_DNA"/>
</dbReference>
<dbReference type="GO" id="GO:0004565">
    <property type="term" value="F:beta-galactosidase activity"/>
    <property type="evidence" value="ECO:0007669"/>
    <property type="project" value="UniProtKB-EC"/>
</dbReference>
<dbReference type="InterPro" id="IPR023232">
    <property type="entry name" value="Glyco_hydro_2_AS"/>
</dbReference>
<dbReference type="EC" id="3.2.1.23" evidence="5 9"/>
<dbReference type="InterPro" id="IPR036156">
    <property type="entry name" value="Beta-gal/glucu_dom_sf"/>
</dbReference>
<evidence type="ECO:0000259" key="11">
    <source>
        <dbReference type="Pfam" id="PF00703"/>
    </source>
</evidence>
<dbReference type="InterPro" id="IPR006103">
    <property type="entry name" value="Glyco_hydro_2_cat"/>
</dbReference>
<evidence type="ECO:0000259" key="12">
    <source>
        <dbReference type="Pfam" id="PF02836"/>
    </source>
</evidence>
<dbReference type="InterPro" id="IPR050347">
    <property type="entry name" value="Bact_Beta-galactosidase"/>
</dbReference>
<dbReference type="Gene3D" id="3.20.20.80">
    <property type="entry name" value="Glycosidases"/>
    <property type="match status" value="1"/>
</dbReference>
<keyword evidence="8 9" id="KW-0326">Glycosidase</keyword>
<dbReference type="PROSITE" id="PS00608">
    <property type="entry name" value="GLYCOSYL_HYDROL_F2_2"/>
    <property type="match status" value="1"/>
</dbReference>
<organism evidence="14 15">
    <name type="scientific">Maribellus comscasis</name>
    <dbReference type="NCBI Taxonomy" id="2681766"/>
    <lineage>
        <taxon>Bacteria</taxon>
        <taxon>Pseudomonadati</taxon>
        <taxon>Bacteroidota</taxon>
        <taxon>Bacteroidia</taxon>
        <taxon>Marinilabiliales</taxon>
        <taxon>Prolixibacteraceae</taxon>
        <taxon>Maribellus</taxon>
    </lineage>
</organism>
<dbReference type="InterPro" id="IPR011013">
    <property type="entry name" value="Gal_mutarotase_sf_dom"/>
</dbReference>
<keyword evidence="6 9" id="KW-0378">Hydrolase</keyword>
<evidence type="ECO:0000256" key="2">
    <source>
        <dbReference type="ARBA" id="ARBA00001913"/>
    </source>
</evidence>
<keyword evidence="10" id="KW-0732">Signal</keyword>
<feature type="domain" description="Glycoside hydrolase family 2 immunoglobulin-like beta-sandwich" evidence="11">
    <location>
        <begin position="210"/>
        <end position="299"/>
    </location>
</feature>
<dbReference type="GO" id="GO:0005990">
    <property type="term" value="P:lactose catabolic process"/>
    <property type="evidence" value="ECO:0007669"/>
    <property type="project" value="TreeGrafter"/>
</dbReference>
<dbReference type="Proteomes" id="UP000428260">
    <property type="component" value="Chromosome"/>
</dbReference>
<proteinExistence type="inferred from homology"/>
<evidence type="ECO:0000256" key="9">
    <source>
        <dbReference type="RuleBase" id="RU361154"/>
    </source>
</evidence>
<dbReference type="SUPFAM" id="SSF49303">
    <property type="entry name" value="beta-Galactosidase/glucuronidase domain"/>
    <property type="match status" value="2"/>
</dbReference>
<dbReference type="InterPro" id="IPR013783">
    <property type="entry name" value="Ig-like_fold"/>
</dbReference>
<keyword evidence="15" id="KW-1185">Reference proteome</keyword>
<protein>
    <recommendedName>
        <fullName evidence="5 9">Beta-galactosidase</fullName>
        <ecNumber evidence="5 9">3.2.1.23</ecNumber>
    </recommendedName>
    <alternativeName>
        <fullName evidence="9">Lactase</fullName>
    </alternativeName>
</protein>
<feature type="signal peptide" evidence="10">
    <location>
        <begin position="1"/>
        <end position="25"/>
    </location>
</feature>
<evidence type="ECO:0000256" key="4">
    <source>
        <dbReference type="ARBA" id="ARBA00011245"/>
    </source>
</evidence>
<dbReference type="Pfam" id="PF02836">
    <property type="entry name" value="Glyco_hydro_2_C"/>
    <property type="match status" value="1"/>
</dbReference>
<feature type="chain" id="PRO_5026112863" description="Beta-galactosidase" evidence="10">
    <location>
        <begin position="26"/>
        <end position="973"/>
    </location>
</feature>
<dbReference type="PRINTS" id="PR00132">
    <property type="entry name" value="GLHYDRLASE2"/>
</dbReference>
<sequence>MKIQSVRINGLIAILLFTVFCPSLAQTTQKEKLFLSGTDNQNTVTWDFFCTSGRKSGEWTTIEVPSHWEQQGFGEYDYGRDYRTYGKKHIYADETGIYKHNFVVPNSWENKEIFIVFEGSMTDTEVKINGQSAGPTHQGSFYRFRYNISDKVNFSKENELEVTVHKVSANASVNYAERNADYWIFGGIFRPVYLEAVPEEFIDRVAVSADAGGNFSVDVFPVNLKKKQTLRAEIFDANGKSVQTSQEQAGGKDSLVTISCKVDNPLLWTSETPNLYSVKVSLVDGSKIKYELTEKFGFRTVEIRESDGVYVNGTKVKFKGINRHVFWPETGRCVNPSIDLLDVQLMKEMNMNAVRCAHYPPNKSFLEYCDSLGLYVLDELAGWQNAYDTEVGSKLVREMVIRDVNHPSIVFWSNGNEGGTNKELDDDFAIYDPSDRPVIHAHHRPGNDYNGIDCNHYENYYSSKKLLEGPLIYMPTEFLHGQDDGGMAAGLGDFWELFWNSELSAGGFLWVFSDEGLVRTDLNGFVDVNRVNAPDGVVGPHREKEASFYAMREIFSPVKVELEKLSKDFDGVITVENRFHFTNLKDCNFEWQLVNFNTPHNRGAGHQIMKSGQIESPDIEPEKKGNLQLQLPADINNYDALYLNALDPFGKEIFSWSWKINGNTKPVEQLVVTDLSAEEKQRRDELRAAGIEEDNILPIEQQKGDVSEESSQVEFHENDDVIVLKASGISVAFSKKDGTIQGVGNDMGLPIPFNNGPVLVSGEAQLTGIKHFPSTKSHVVEMSYAGDLKKVTWTMYQSGWLEMNYEYQVEGEQYFTGISFNFPESDIIGAKWLGNGPRHVWKNRLQGGKLDVYERFYNNELPADNSWQYPEFKGYFSDVSWIEFNTDYGRFTVFANEEDLFVRLFSFYGISGPENYPVQPVGDLSFLDGIPPIGTKLAMGISNDTWNLGPGGELNNMEKPVKRTLFFYFGLLN</sequence>
<dbReference type="RefSeq" id="WP_158871264.1">
    <property type="nucleotide sequence ID" value="NZ_CP046401.1"/>
</dbReference>